<name>A0ABY5IV79_9FLAO</name>
<reference evidence="3" key="1">
    <citation type="submission" date="2022-07" db="EMBL/GenBank/DDBJ databases">
        <title>Isolation, identification, and degradation of a PFOSA degrading strain from sewage treatment plant.</title>
        <authorList>
            <person name="Zhang L."/>
            <person name="Huo Y."/>
        </authorList>
    </citation>
    <scope>NUCLEOTIDE SEQUENCE</scope>
    <source>
        <strain evidence="3">C1</strain>
    </source>
</reference>
<feature type="domain" description="DUF6787" evidence="2">
    <location>
        <begin position="18"/>
        <end position="97"/>
    </location>
</feature>
<dbReference type="InterPro" id="IPR046714">
    <property type="entry name" value="DUF6787"/>
</dbReference>
<keyword evidence="3" id="KW-0808">Transferase</keyword>
<keyword evidence="4" id="KW-1185">Reference proteome</keyword>
<evidence type="ECO:0000313" key="4">
    <source>
        <dbReference type="Proteomes" id="UP001059844"/>
    </source>
</evidence>
<feature type="transmembrane region" description="Helical" evidence="1">
    <location>
        <begin position="54"/>
        <end position="83"/>
    </location>
</feature>
<keyword evidence="1" id="KW-1133">Transmembrane helix</keyword>
<sequence>MEKLKRRWGVSSNFQLVIIFTVFAITGSTASYLSKPLVEWLGITKDNLTPWLYWPLRLIIILPVYKVLLVIIGTIFGQFTFFWNFVKKMLRHMGLGFLVKKKEKEE</sequence>
<evidence type="ECO:0000313" key="3">
    <source>
        <dbReference type="EMBL" id="UUC45437.1"/>
    </source>
</evidence>
<protein>
    <submittedName>
        <fullName evidence="3">Diacylglyceryl transferase</fullName>
    </submittedName>
</protein>
<organism evidence="3 4">
    <name type="scientific">Flavobacterium cerinum</name>
    <dbReference type="NCBI Taxonomy" id="2502784"/>
    <lineage>
        <taxon>Bacteria</taxon>
        <taxon>Pseudomonadati</taxon>
        <taxon>Bacteroidota</taxon>
        <taxon>Flavobacteriia</taxon>
        <taxon>Flavobacteriales</taxon>
        <taxon>Flavobacteriaceae</taxon>
        <taxon>Flavobacterium</taxon>
    </lineage>
</organism>
<dbReference type="GO" id="GO:0016740">
    <property type="term" value="F:transferase activity"/>
    <property type="evidence" value="ECO:0007669"/>
    <property type="project" value="UniProtKB-KW"/>
</dbReference>
<evidence type="ECO:0000256" key="1">
    <source>
        <dbReference type="SAM" id="Phobius"/>
    </source>
</evidence>
<accession>A0ABY5IV79</accession>
<keyword evidence="1" id="KW-0472">Membrane</keyword>
<feature type="transmembrane region" description="Helical" evidence="1">
    <location>
        <begin position="12"/>
        <end position="34"/>
    </location>
</feature>
<proteinExistence type="predicted"/>
<keyword evidence="1" id="KW-0812">Transmembrane</keyword>
<dbReference type="Proteomes" id="UP001059844">
    <property type="component" value="Chromosome"/>
</dbReference>
<dbReference type="RefSeq" id="WP_256551133.1">
    <property type="nucleotide sequence ID" value="NZ_CP101751.1"/>
</dbReference>
<gene>
    <name evidence="3" type="ORF">NOX80_17665</name>
</gene>
<evidence type="ECO:0000259" key="2">
    <source>
        <dbReference type="Pfam" id="PF20584"/>
    </source>
</evidence>
<dbReference type="Pfam" id="PF20584">
    <property type="entry name" value="DUF6787"/>
    <property type="match status" value="1"/>
</dbReference>
<dbReference type="EMBL" id="CP101751">
    <property type="protein sequence ID" value="UUC45437.1"/>
    <property type="molecule type" value="Genomic_DNA"/>
</dbReference>